<dbReference type="GO" id="GO:0016757">
    <property type="term" value="F:glycosyltransferase activity"/>
    <property type="evidence" value="ECO:0007669"/>
    <property type="project" value="UniProtKB-KW"/>
</dbReference>
<dbReference type="InterPro" id="IPR026461">
    <property type="entry name" value="Trfase_2_rSAM/seldom_assoc"/>
</dbReference>
<comment type="subcellular location">
    <subcellularLocation>
        <location evidence="1">Cell membrane</location>
    </subcellularLocation>
</comment>
<dbReference type="InterPro" id="IPR029044">
    <property type="entry name" value="Nucleotide-diphossugar_trans"/>
</dbReference>
<protein>
    <submittedName>
        <fullName evidence="7">Glycosyl transferase, family 2</fullName>
    </submittedName>
</protein>
<evidence type="ECO:0000256" key="4">
    <source>
        <dbReference type="ARBA" id="ARBA00022679"/>
    </source>
</evidence>
<dbReference type="CDD" id="cd02522">
    <property type="entry name" value="GT_2_like_a"/>
    <property type="match status" value="1"/>
</dbReference>
<dbReference type="PANTHER" id="PTHR43646">
    <property type="entry name" value="GLYCOSYLTRANSFERASE"/>
    <property type="match status" value="1"/>
</dbReference>
<name>A0A3B0ZYC9_9ZZZZ</name>
<dbReference type="AlphaFoldDB" id="A0A3B0ZYC9"/>
<evidence type="ECO:0000256" key="5">
    <source>
        <dbReference type="ARBA" id="ARBA00023136"/>
    </source>
</evidence>
<evidence type="ECO:0000256" key="2">
    <source>
        <dbReference type="ARBA" id="ARBA00022475"/>
    </source>
</evidence>
<gene>
    <name evidence="7" type="ORF">MNBD_GAMMA19-1298</name>
</gene>
<dbReference type="EMBL" id="UOFV01000097">
    <property type="protein sequence ID" value="VAW96771.1"/>
    <property type="molecule type" value="Genomic_DNA"/>
</dbReference>
<sequence>MRISIVIPVLNEAEVLAANLQKLQTIRAQDHEIIVVDGGSKDDSQCLAEPQVDHLLVSTRGRALQMNKGAEVASGDVLLFLHVDTILPDDGIAAIIDRINPGQEVWGRFDVCLSGNRRLFRVIETMMNWRSRVSGIATGDQAIFITRHLFQRMQGFADIPLMEDVELCRRLKRIQSPVCLSQRVITSSRRWELGGVFKTIWLMWRLRLAYWLGADPSSLARQYH</sequence>
<dbReference type="PANTHER" id="PTHR43646:SF2">
    <property type="entry name" value="GLYCOSYLTRANSFERASE 2-LIKE DOMAIN-CONTAINING PROTEIN"/>
    <property type="match status" value="1"/>
</dbReference>
<dbReference type="GO" id="GO:0005886">
    <property type="term" value="C:plasma membrane"/>
    <property type="evidence" value="ECO:0007669"/>
    <property type="project" value="UniProtKB-SubCell"/>
</dbReference>
<evidence type="ECO:0000259" key="6">
    <source>
        <dbReference type="Pfam" id="PF00535"/>
    </source>
</evidence>
<dbReference type="InterPro" id="IPR001173">
    <property type="entry name" value="Glyco_trans_2-like"/>
</dbReference>
<proteinExistence type="predicted"/>
<keyword evidence="2" id="KW-1003">Cell membrane</keyword>
<dbReference type="NCBIfam" id="TIGR04283">
    <property type="entry name" value="glyco_like_mftF"/>
    <property type="match status" value="1"/>
</dbReference>
<reference evidence="7" key="1">
    <citation type="submission" date="2018-06" db="EMBL/GenBank/DDBJ databases">
        <authorList>
            <person name="Zhirakovskaya E."/>
        </authorList>
    </citation>
    <scope>NUCLEOTIDE SEQUENCE</scope>
</reference>
<evidence type="ECO:0000256" key="1">
    <source>
        <dbReference type="ARBA" id="ARBA00004236"/>
    </source>
</evidence>
<dbReference type="SUPFAM" id="SSF53448">
    <property type="entry name" value="Nucleotide-diphospho-sugar transferases"/>
    <property type="match status" value="1"/>
</dbReference>
<dbReference type="Pfam" id="PF00535">
    <property type="entry name" value="Glycos_transf_2"/>
    <property type="match status" value="1"/>
</dbReference>
<feature type="domain" description="Glycosyltransferase 2-like" evidence="6">
    <location>
        <begin position="4"/>
        <end position="132"/>
    </location>
</feature>
<keyword evidence="5" id="KW-0472">Membrane</keyword>
<keyword evidence="3" id="KW-0328">Glycosyltransferase</keyword>
<organism evidence="7">
    <name type="scientific">hydrothermal vent metagenome</name>
    <dbReference type="NCBI Taxonomy" id="652676"/>
    <lineage>
        <taxon>unclassified sequences</taxon>
        <taxon>metagenomes</taxon>
        <taxon>ecological metagenomes</taxon>
    </lineage>
</organism>
<accession>A0A3B0ZYC9</accession>
<keyword evidence="4 7" id="KW-0808">Transferase</keyword>
<dbReference type="Gene3D" id="3.90.550.10">
    <property type="entry name" value="Spore Coat Polysaccharide Biosynthesis Protein SpsA, Chain A"/>
    <property type="match status" value="1"/>
</dbReference>
<evidence type="ECO:0000313" key="7">
    <source>
        <dbReference type="EMBL" id="VAW96771.1"/>
    </source>
</evidence>
<evidence type="ECO:0000256" key="3">
    <source>
        <dbReference type="ARBA" id="ARBA00022676"/>
    </source>
</evidence>